<dbReference type="Proteomes" id="UP000779809">
    <property type="component" value="Unassembled WGS sequence"/>
</dbReference>
<feature type="region of interest" description="Disordered" evidence="1">
    <location>
        <begin position="231"/>
        <end position="256"/>
    </location>
</feature>
<dbReference type="InterPro" id="IPR006860">
    <property type="entry name" value="FecR"/>
</dbReference>
<sequence length="256" mass="26284">MALIMSPLPGMAQGASSSQPAGQITALIPQATRNGSVAKNKDDVMWNDVLRTEGGGRARVQLRDGSILSLGSNSELKIVQHDPATQQTELELNYGRVRSRVVQITKAGGKFQVKTPTAVAGVVGTDYVVIFVNGHMQVIVFSGQVVILGPNGAILATVGPGQMVDIGPDGTVTGPSQTPPGVQQDAIDQTNPGNGDSGGGGGGDDHHLLRNILIILGVAAVGAIIYSTTGSPGPGQTQTPSPTFCTSCDSVGRIRR</sequence>
<dbReference type="Gene3D" id="2.60.120.1440">
    <property type="match status" value="1"/>
</dbReference>
<evidence type="ECO:0000256" key="1">
    <source>
        <dbReference type="SAM" id="MobiDB-lite"/>
    </source>
</evidence>
<reference evidence="3" key="1">
    <citation type="submission" date="2020-07" db="EMBL/GenBank/DDBJ databases">
        <title>Huge and variable diversity of episymbiotic CPR bacteria and DPANN archaea in groundwater ecosystems.</title>
        <authorList>
            <person name="He C.Y."/>
            <person name="Keren R."/>
            <person name="Whittaker M."/>
            <person name="Farag I.F."/>
            <person name="Doudna J."/>
            <person name="Cate J.H.D."/>
            <person name="Banfield J.F."/>
        </authorList>
    </citation>
    <scope>NUCLEOTIDE SEQUENCE</scope>
    <source>
        <strain evidence="3">NC_groundwater_580_Pr5_B-0.1um_64_19</strain>
    </source>
</reference>
<dbReference type="EMBL" id="JACPNR010000004">
    <property type="protein sequence ID" value="MBI2677377.1"/>
    <property type="molecule type" value="Genomic_DNA"/>
</dbReference>
<organism evidence="3 4">
    <name type="scientific">Candidatus Korobacter versatilis</name>
    <dbReference type="NCBI Taxonomy" id="658062"/>
    <lineage>
        <taxon>Bacteria</taxon>
        <taxon>Pseudomonadati</taxon>
        <taxon>Acidobacteriota</taxon>
        <taxon>Terriglobia</taxon>
        <taxon>Terriglobales</taxon>
        <taxon>Candidatus Korobacteraceae</taxon>
        <taxon>Candidatus Korobacter</taxon>
    </lineage>
</organism>
<feature type="region of interest" description="Disordered" evidence="1">
    <location>
        <begin position="167"/>
        <end position="203"/>
    </location>
</feature>
<gene>
    <name evidence="3" type="ORF">HYX28_01200</name>
</gene>
<dbReference type="Pfam" id="PF04773">
    <property type="entry name" value="FecR"/>
    <property type="match status" value="1"/>
</dbReference>
<evidence type="ECO:0000313" key="4">
    <source>
        <dbReference type="Proteomes" id="UP000779809"/>
    </source>
</evidence>
<name>A0A932A6L8_9BACT</name>
<evidence type="ECO:0000259" key="2">
    <source>
        <dbReference type="Pfam" id="PF04773"/>
    </source>
</evidence>
<evidence type="ECO:0000313" key="3">
    <source>
        <dbReference type="EMBL" id="MBI2677377.1"/>
    </source>
</evidence>
<comment type="caution">
    <text evidence="3">The sequence shown here is derived from an EMBL/GenBank/DDBJ whole genome shotgun (WGS) entry which is preliminary data.</text>
</comment>
<protein>
    <submittedName>
        <fullName evidence="3">FecR domain-containing protein</fullName>
    </submittedName>
</protein>
<feature type="domain" description="FecR protein" evidence="2">
    <location>
        <begin position="48"/>
        <end position="145"/>
    </location>
</feature>
<accession>A0A932A6L8</accession>
<dbReference type="PANTHER" id="PTHR38731">
    <property type="entry name" value="LIPL45-RELATED LIPOPROTEIN-RELATED"/>
    <property type="match status" value="1"/>
</dbReference>
<feature type="compositionally biased region" description="Polar residues" evidence="1">
    <location>
        <begin position="173"/>
        <end position="192"/>
    </location>
</feature>
<feature type="compositionally biased region" description="Low complexity" evidence="1">
    <location>
        <begin position="231"/>
        <end position="243"/>
    </location>
</feature>
<proteinExistence type="predicted"/>
<dbReference type="AlphaFoldDB" id="A0A932A6L8"/>